<dbReference type="GO" id="GO:0061630">
    <property type="term" value="F:ubiquitin protein ligase activity"/>
    <property type="evidence" value="ECO:0007669"/>
    <property type="project" value="TreeGrafter"/>
</dbReference>
<organism evidence="6 7">
    <name type="scientific">Emiliania huxleyi (strain CCMP1516)</name>
    <dbReference type="NCBI Taxonomy" id="280463"/>
    <lineage>
        <taxon>Eukaryota</taxon>
        <taxon>Haptista</taxon>
        <taxon>Haptophyta</taxon>
        <taxon>Prymnesiophyceae</taxon>
        <taxon>Isochrysidales</taxon>
        <taxon>Noelaerhabdaceae</taxon>
        <taxon>Emiliania</taxon>
    </lineage>
</organism>
<dbReference type="GO" id="GO:0005886">
    <property type="term" value="C:plasma membrane"/>
    <property type="evidence" value="ECO:0007669"/>
    <property type="project" value="TreeGrafter"/>
</dbReference>
<keyword evidence="4" id="KW-0862">Zinc</keyword>
<dbReference type="GeneID" id="17254680"/>
<dbReference type="Pfam" id="PF01485">
    <property type="entry name" value="IBR"/>
    <property type="match status" value="1"/>
</dbReference>
<reference evidence="7" key="1">
    <citation type="journal article" date="2013" name="Nature">
        <title>Pan genome of the phytoplankton Emiliania underpins its global distribution.</title>
        <authorList>
            <person name="Read B.A."/>
            <person name="Kegel J."/>
            <person name="Klute M.J."/>
            <person name="Kuo A."/>
            <person name="Lefebvre S.C."/>
            <person name="Maumus F."/>
            <person name="Mayer C."/>
            <person name="Miller J."/>
            <person name="Monier A."/>
            <person name="Salamov A."/>
            <person name="Young J."/>
            <person name="Aguilar M."/>
            <person name="Claverie J.M."/>
            <person name="Frickenhaus S."/>
            <person name="Gonzalez K."/>
            <person name="Herman E.K."/>
            <person name="Lin Y.C."/>
            <person name="Napier J."/>
            <person name="Ogata H."/>
            <person name="Sarno A.F."/>
            <person name="Shmutz J."/>
            <person name="Schroeder D."/>
            <person name="de Vargas C."/>
            <person name="Verret F."/>
            <person name="von Dassow P."/>
            <person name="Valentin K."/>
            <person name="Van de Peer Y."/>
            <person name="Wheeler G."/>
            <person name="Dacks J.B."/>
            <person name="Delwiche C.F."/>
            <person name="Dyhrman S.T."/>
            <person name="Glockner G."/>
            <person name="John U."/>
            <person name="Richards T."/>
            <person name="Worden A.Z."/>
            <person name="Zhang X."/>
            <person name="Grigoriev I.V."/>
            <person name="Allen A.E."/>
            <person name="Bidle K."/>
            <person name="Borodovsky M."/>
            <person name="Bowler C."/>
            <person name="Brownlee C."/>
            <person name="Cock J.M."/>
            <person name="Elias M."/>
            <person name="Gladyshev V.N."/>
            <person name="Groth M."/>
            <person name="Guda C."/>
            <person name="Hadaegh A."/>
            <person name="Iglesias-Rodriguez M.D."/>
            <person name="Jenkins J."/>
            <person name="Jones B.M."/>
            <person name="Lawson T."/>
            <person name="Leese F."/>
            <person name="Lindquist E."/>
            <person name="Lobanov A."/>
            <person name="Lomsadze A."/>
            <person name="Malik S.B."/>
            <person name="Marsh M.E."/>
            <person name="Mackinder L."/>
            <person name="Mock T."/>
            <person name="Mueller-Roeber B."/>
            <person name="Pagarete A."/>
            <person name="Parker M."/>
            <person name="Probert I."/>
            <person name="Quesneville H."/>
            <person name="Raines C."/>
            <person name="Rensing S.A."/>
            <person name="Riano-Pachon D.M."/>
            <person name="Richier S."/>
            <person name="Rokitta S."/>
            <person name="Shiraiwa Y."/>
            <person name="Soanes D.M."/>
            <person name="van der Giezen M."/>
            <person name="Wahlund T.M."/>
            <person name="Williams B."/>
            <person name="Wilson W."/>
            <person name="Wolfe G."/>
            <person name="Wurch L.L."/>
        </authorList>
    </citation>
    <scope>NUCLEOTIDE SEQUENCE</scope>
</reference>
<protein>
    <recommendedName>
        <fullName evidence="5">IBR domain-containing protein</fullName>
    </recommendedName>
</protein>
<evidence type="ECO:0000256" key="4">
    <source>
        <dbReference type="ARBA" id="ARBA00022833"/>
    </source>
</evidence>
<keyword evidence="7" id="KW-1185">Reference proteome</keyword>
<keyword evidence="3" id="KW-0833">Ubl conjugation pathway</keyword>
<dbReference type="STRING" id="2903.R1D1V4"/>
<dbReference type="PANTHER" id="PTHR45943:SF2">
    <property type="entry name" value="RING-TYPE DOMAIN-CONTAINING PROTEIN"/>
    <property type="match status" value="1"/>
</dbReference>
<evidence type="ECO:0000313" key="6">
    <source>
        <dbReference type="EnsemblProtists" id="EOD08590"/>
    </source>
</evidence>
<dbReference type="RefSeq" id="XP_005761019.1">
    <property type="nucleotide sequence ID" value="XM_005760962.1"/>
</dbReference>
<evidence type="ECO:0000259" key="5">
    <source>
        <dbReference type="Pfam" id="PF01485"/>
    </source>
</evidence>
<dbReference type="GO" id="GO:0008270">
    <property type="term" value="F:zinc ion binding"/>
    <property type="evidence" value="ECO:0007669"/>
    <property type="project" value="UniProtKB-KW"/>
</dbReference>
<keyword evidence="1" id="KW-0479">Metal-binding</keyword>
<evidence type="ECO:0000313" key="7">
    <source>
        <dbReference type="Proteomes" id="UP000013827"/>
    </source>
</evidence>
<dbReference type="Proteomes" id="UP000013827">
    <property type="component" value="Unassembled WGS sequence"/>
</dbReference>
<dbReference type="eggNOG" id="KOG1428">
    <property type="taxonomic scope" value="Eukaryota"/>
</dbReference>
<proteinExistence type="predicted"/>
<evidence type="ECO:0000256" key="1">
    <source>
        <dbReference type="ARBA" id="ARBA00022723"/>
    </source>
</evidence>
<accession>A0A0D3IBF5</accession>
<dbReference type="PANTHER" id="PTHR45943">
    <property type="entry name" value="E3 UBIQUITIN-PROTEIN LIGASE MYCBP2"/>
    <property type="match status" value="1"/>
</dbReference>
<name>A0A0D3IBF5_EMIH1</name>
<dbReference type="HOGENOM" id="CLU_851088_0_0_1"/>
<sequence length="327" mass="34464">MDDDEALARRLQKEEAAFAARRDAEDASSLQQFLKTANVVSCPHGCGTLIERPTACAVPELRTAPAGALKRDAGGRAMGRDQVLHASTWRLRCAGCSRDFCGRCDAAPYHLGATCEEHAAPNALAASGLSRSHVERRELERAYDRLRGSCGGAECLAALREARARAGCRAATGESGCLGCVVPGCGGGADADCVICQEPLQRSPATVSPGHGEPPMLATLAPPPPSPLPDPHLVTSPRLLAGEACAEHGPENVVWKCRYCCSVATWFCWGSTHFCDGCHALQMAGRLSWVAGAGCEASRCPLRVRHPPHGEEFAIGCAVCRSRRAAG</sequence>
<reference evidence="6" key="2">
    <citation type="submission" date="2024-10" db="UniProtKB">
        <authorList>
            <consortium name="EnsemblProtists"/>
        </authorList>
    </citation>
    <scope>IDENTIFICATION</scope>
</reference>
<keyword evidence="2" id="KW-0863">Zinc-finger</keyword>
<dbReference type="AlphaFoldDB" id="A0A0D3IBF5"/>
<dbReference type="GO" id="GO:0005634">
    <property type="term" value="C:nucleus"/>
    <property type="evidence" value="ECO:0007669"/>
    <property type="project" value="TreeGrafter"/>
</dbReference>
<dbReference type="KEGG" id="ehx:EMIHUDRAFT_217312"/>
<evidence type="ECO:0000256" key="2">
    <source>
        <dbReference type="ARBA" id="ARBA00022771"/>
    </source>
</evidence>
<dbReference type="PaxDb" id="2903-EOD08590"/>
<dbReference type="InterPro" id="IPR002867">
    <property type="entry name" value="IBR_dom"/>
</dbReference>
<dbReference type="EnsemblProtists" id="EOD08590">
    <property type="protein sequence ID" value="EOD08590"/>
    <property type="gene ID" value="EMIHUDRAFT_217312"/>
</dbReference>
<feature type="domain" description="IBR" evidence="5">
    <location>
        <begin position="30"/>
        <end position="115"/>
    </location>
</feature>
<evidence type="ECO:0000256" key="3">
    <source>
        <dbReference type="ARBA" id="ARBA00022786"/>
    </source>
</evidence>